<feature type="transmembrane region" description="Helical" evidence="8">
    <location>
        <begin position="265"/>
        <end position="288"/>
    </location>
</feature>
<feature type="transmembrane region" description="Helical" evidence="8">
    <location>
        <begin position="318"/>
        <end position="341"/>
    </location>
</feature>
<feature type="transmembrane region" description="Helical" evidence="8">
    <location>
        <begin position="157"/>
        <end position="176"/>
    </location>
</feature>
<dbReference type="InterPro" id="IPR005829">
    <property type="entry name" value="Sugar_transporter_CS"/>
</dbReference>
<dbReference type="InterPro" id="IPR036259">
    <property type="entry name" value="MFS_trans_sf"/>
</dbReference>
<keyword evidence="2" id="KW-0813">Transport</keyword>
<feature type="transmembrane region" description="Helical" evidence="8">
    <location>
        <begin position="353"/>
        <end position="372"/>
    </location>
</feature>
<keyword evidence="3" id="KW-1003">Cell membrane</keyword>
<proteinExistence type="predicted"/>
<evidence type="ECO:0000256" key="1">
    <source>
        <dbReference type="ARBA" id="ARBA00004651"/>
    </source>
</evidence>
<feature type="region of interest" description="Disordered" evidence="7">
    <location>
        <begin position="1"/>
        <end position="22"/>
    </location>
</feature>
<dbReference type="InterPro" id="IPR011701">
    <property type="entry name" value="MFS"/>
</dbReference>
<dbReference type="PROSITE" id="PS00216">
    <property type="entry name" value="SUGAR_TRANSPORT_1"/>
    <property type="match status" value="1"/>
</dbReference>
<evidence type="ECO:0000256" key="4">
    <source>
        <dbReference type="ARBA" id="ARBA00022692"/>
    </source>
</evidence>
<dbReference type="AlphaFoldDB" id="A0A124C3X9"/>
<evidence type="ECO:0000259" key="9">
    <source>
        <dbReference type="PROSITE" id="PS50850"/>
    </source>
</evidence>
<evidence type="ECO:0000256" key="2">
    <source>
        <dbReference type="ARBA" id="ARBA00022448"/>
    </source>
</evidence>
<feature type="compositionally biased region" description="Pro residues" evidence="7">
    <location>
        <begin position="1"/>
        <end position="10"/>
    </location>
</feature>
<feature type="transmembrane region" description="Helical" evidence="8">
    <location>
        <begin position="99"/>
        <end position="117"/>
    </location>
</feature>
<evidence type="ECO:0000256" key="5">
    <source>
        <dbReference type="ARBA" id="ARBA00022989"/>
    </source>
</evidence>
<evidence type="ECO:0000313" key="10">
    <source>
        <dbReference type="EMBL" id="GAQ62718.1"/>
    </source>
</evidence>
<dbReference type="CDD" id="cd17473">
    <property type="entry name" value="MFS_arabinose_efflux_permease_like"/>
    <property type="match status" value="1"/>
</dbReference>
<reference evidence="11" key="3">
    <citation type="submission" date="2016-02" db="EMBL/GenBank/DDBJ databases">
        <title>Draft genome of pathogenic Streptomyces sp. in Japan.</title>
        <authorList>
            <person name="Tomihama T."/>
            <person name="Ikenaga M."/>
            <person name="Sakai M."/>
            <person name="Okubo T."/>
            <person name="Ikeda S."/>
        </authorList>
    </citation>
    <scope>NUCLEOTIDE SEQUENCE [LARGE SCALE GENOMIC DNA]</scope>
    <source>
        <strain evidence="11">S58</strain>
    </source>
</reference>
<dbReference type="OrthoDB" id="9812221at2"/>
<dbReference type="Pfam" id="PF07690">
    <property type="entry name" value="MFS_1"/>
    <property type="match status" value="1"/>
</dbReference>
<comment type="caution">
    <text evidence="10">The sequence shown here is derived from an EMBL/GenBank/DDBJ whole genome shotgun (WGS) entry which is preliminary data.</text>
</comment>
<keyword evidence="5 8" id="KW-1133">Transmembrane helix</keyword>
<dbReference type="Gene3D" id="1.20.1250.20">
    <property type="entry name" value="MFS general substrate transporter like domains"/>
    <property type="match status" value="1"/>
</dbReference>
<protein>
    <submittedName>
        <fullName evidence="10">Bacillibactin exporter</fullName>
    </submittedName>
</protein>
<feature type="transmembrane region" description="Helical" evidence="8">
    <location>
        <begin position="227"/>
        <end position="245"/>
    </location>
</feature>
<evidence type="ECO:0000256" key="6">
    <source>
        <dbReference type="ARBA" id="ARBA00023136"/>
    </source>
</evidence>
<feature type="transmembrane region" description="Helical" evidence="8">
    <location>
        <begin position="31"/>
        <end position="52"/>
    </location>
</feature>
<dbReference type="RefSeq" id="WP_059080497.1">
    <property type="nucleotide sequence ID" value="NZ_JBFADO010000009.1"/>
</dbReference>
<sequence length="415" mass="42550">MPGFPSPPVPADGTAAQNTGPAPEAGGRLRVVLLMAGSCLPILGAVLLAPVLPKMQAHFATVPGAKALVPMVLTVPALAFALLAPFAGVIIDRLGRKRLLIAAAVLYALFGTAPLWLDSLGAIVASRALLGVTEAAIMTCCTTLIGDYYTGRVRDRYLALQTLCASASATAFFVLGGALGSSGWRTPFWLYAVGLLLAPAMAACLPQPRQGKATEKASAAEARPFPVRRLAGICVLSVFGAIVFYTVPVETAYLLDDLGVKDSGIIGMATAIASAATVTGCLTFARLTGRPERRLPAIFALCGAGFVVMGLAPNTPVLVAGAVLNCIGTGFLLPSLVTWAMSKLDYADRGRGTGLWTASFFSGQFLCPLALIAVESATGSLADAVGLLGLASALVAAGLLPVLRRTTAPQETVQA</sequence>
<dbReference type="PROSITE" id="PS50850">
    <property type="entry name" value="MFS"/>
    <property type="match status" value="1"/>
</dbReference>
<feature type="transmembrane region" description="Helical" evidence="8">
    <location>
        <begin position="295"/>
        <end position="312"/>
    </location>
</feature>
<dbReference type="InterPro" id="IPR020846">
    <property type="entry name" value="MFS_dom"/>
</dbReference>
<name>A0A124C3X9_STRSC</name>
<evidence type="ECO:0000256" key="3">
    <source>
        <dbReference type="ARBA" id="ARBA00022475"/>
    </source>
</evidence>
<gene>
    <name evidence="10" type="primary">ymfD_1</name>
    <name evidence="10" type="ORF">SsS58_03088</name>
</gene>
<comment type="subcellular location">
    <subcellularLocation>
        <location evidence="1">Cell membrane</location>
        <topology evidence="1">Multi-pass membrane protein</topology>
    </subcellularLocation>
</comment>
<feature type="domain" description="Major facilitator superfamily (MFS) profile" evidence="9">
    <location>
        <begin position="30"/>
        <end position="410"/>
    </location>
</feature>
<dbReference type="GO" id="GO:0022857">
    <property type="term" value="F:transmembrane transporter activity"/>
    <property type="evidence" value="ECO:0007669"/>
    <property type="project" value="InterPro"/>
</dbReference>
<feature type="transmembrane region" description="Helical" evidence="8">
    <location>
        <begin position="384"/>
        <end position="403"/>
    </location>
</feature>
<feature type="transmembrane region" description="Helical" evidence="8">
    <location>
        <begin position="123"/>
        <end position="145"/>
    </location>
</feature>
<keyword evidence="4 8" id="KW-0812">Transmembrane</keyword>
<evidence type="ECO:0000256" key="7">
    <source>
        <dbReference type="SAM" id="MobiDB-lite"/>
    </source>
</evidence>
<dbReference type="Proteomes" id="UP000067448">
    <property type="component" value="Unassembled WGS sequence"/>
</dbReference>
<dbReference type="EMBL" id="BCMM01000013">
    <property type="protein sequence ID" value="GAQ62718.1"/>
    <property type="molecule type" value="Genomic_DNA"/>
</dbReference>
<organism evidence="10 11">
    <name type="scientific">Streptomyces scabiei</name>
    <dbReference type="NCBI Taxonomy" id="1930"/>
    <lineage>
        <taxon>Bacteria</taxon>
        <taxon>Bacillati</taxon>
        <taxon>Actinomycetota</taxon>
        <taxon>Actinomycetes</taxon>
        <taxon>Kitasatosporales</taxon>
        <taxon>Streptomycetaceae</taxon>
        <taxon>Streptomyces</taxon>
    </lineage>
</organism>
<feature type="transmembrane region" description="Helical" evidence="8">
    <location>
        <begin position="188"/>
        <end position="206"/>
    </location>
</feature>
<keyword evidence="6 8" id="KW-0472">Membrane</keyword>
<feature type="transmembrane region" description="Helical" evidence="8">
    <location>
        <begin position="67"/>
        <end position="87"/>
    </location>
</feature>
<dbReference type="InterPro" id="IPR050171">
    <property type="entry name" value="MFS_Transporters"/>
</dbReference>
<evidence type="ECO:0000256" key="8">
    <source>
        <dbReference type="SAM" id="Phobius"/>
    </source>
</evidence>
<reference evidence="10 11" key="2">
    <citation type="journal article" date="2016" name="Genome Announc.">
        <title>Draft Genome Sequences of Streptomyces scabiei S58, Streptomyces turgidiscabies T45, and Streptomyces acidiscabies a10, the Pathogens of Potato Common Scab, Isolated in Japan.</title>
        <authorList>
            <person name="Tomihama T."/>
            <person name="Nishi Y."/>
            <person name="Sakai M."/>
            <person name="Ikenaga M."/>
            <person name="Okubo T."/>
            <person name="Ikeda S."/>
        </authorList>
    </citation>
    <scope>NUCLEOTIDE SEQUENCE [LARGE SCALE GENOMIC DNA]</scope>
    <source>
        <strain evidence="10 11">S58</strain>
    </source>
</reference>
<accession>A0A124C3X9</accession>
<dbReference type="GO" id="GO:0005886">
    <property type="term" value="C:plasma membrane"/>
    <property type="evidence" value="ECO:0007669"/>
    <property type="project" value="UniProtKB-SubCell"/>
</dbReference>
<evidence type="ECO:0000313" key="11">
    <source>
        <dbReference type="Proteomes" id="UP000067448"/>
    </source>
</evidence>
<dbReference type="PANTHER" id="PTHR23517">
    <property type="entry name" value="RESISTANCE PROTEIN MDTM, PUTATIVE-RELATED-RELATED"/>
    <property type="match status" value="1"/>
</dbReference>
<reference evidence="11" key="1">
    <citation type="submission" date="2015-11" db="EMBL/GenBank/DDBJ databases">
        <authorList>
            <consortium name="Cross-ministerial Strategic Innovation Promotion Program (SIP) consortium"/>
            <person name="Tomihama T."/>
            <person name="Ikenaga M."/>
            <person name="Sakai M."/>
            <person name="Okubo T."/>
            <person name="Ikeda S."/>
        </authorList>
    </citation>
    <scope>NUCLEOTIDE SEQUENCE [LARGE SCALE GENOMIC DNA]</scope>
    <source>
        <strain evidence="11">S58</strain>
    </source>
</reference>
<dbReference type="SUPFAM" id="SSF103473">
    <property type="entry name" value="MFS general substrate transporter"/>
    <property type="match status" value="1"/>
</dbReference>